<evidence type="ECO:0000256" key="1">
    <source>
        <dbReference type="SAM" id="MobiDB-lite"/>
    </source>
</evidence>
<feature type="compositionally biased region" description="Basic residues" evidence="1">
    <location>
        <begin position="25"/>
        <end position="37"/>
    </location>
</feature>
<sequence>MARASTKPALDTLWRMRFATAPREKRSRKPHARRGSRSRAGGRLGAELRRPVRCGGRGVTKLSQTNSSKPKKDQRSFNFKDGMIVDWEPFQYVIVIHKHKPWASEIFVPAVAQRGEPATDAAAGTAWTVDVT</sequence>
<proteinExistence type="predicted"/>
<accession>Q9FWF4</accession>
<name>Q9FWF4_ORYSJ</name>
<feature type="region of interest" description="Disordered" evidence="1">
    <location>
        <begin position="15"/>
        <end position="75"/>
    </location>
</feature>
<evidence type="ECO:0000313" key="3">
    <source>
        <dbReference type="Proteomes" id="UP000000763"/>
    </source>
</evidence>
<dbReference type="Proteomes" id="UP000000763">
    <property type="component" value="Chromosome 10"/>
</dbReference>
<gene>
    <name evidence="2" type="primary">OSJNBb0015I11.9</name>
</gene>
<organism evidence="2 3">
    <name type="scientific">Oryza sativa subsp. japonica</name>
    <name type="common">Rice</name>
    <dbReference type="NCBI Taxonomy" id="39947"/>
    <lineage>
        <taxon>Eukaryota</taxon>
        <taxon>Viridiplantae</taxon>
        <taxon>Streptophyta</taxon>
        <taxon>Embryophyta</taxon>
        <taxon>Tracheophyta</taxon>
        <taxon>Spermatophyta</taxon>
        <taxon>Magnoliopsida</taxon>
        <taxon>Liliopsida</taxon>
        <taxon>Poales</taxon>
        <taxon>Poaceae</taxon>
        <taxon>BOP clade</taxon>
        <taxon>Oryzoideae</taxon>
        <taxon>Oryzeae</taxon>
        <taxon>Oryzinae</taxon>
        <taxon>Oryza</taxon>
        <taxon>Oryza sativa</taxon>
    </lineage>
</organism>
<evidence type="ECO:0000313" key="2">
    <source>
        <dbReference type="EMBL" id="AAG13592.1"/>
    </source>
</evidence>
<dbReference type="EMBL" id="AC051633">
    <property type="protein sequence ID" value="AAG13592.1"/>
    <property type="molecule type" value="Genomic_DNA"/>
</dbReference>
<reference evidence="3" key="1">
    <citation type="journal article" date="2005" name="Nature">
        <title>The map-based sequence of the rice genome.</title>
        <authorList>
            <consortium name="International rice genome sequencing project (IRGSP)"/>
            <person name="Matsumoto T."/>
            <person name="Wu J."/>
            <person name="Kanamori H."/>
            <person name="Katayose Y."/>
            <person name="Fujisawa M."/>
            <person name="Namiki N."/>
            <person name="Mizuno H."/>
            <person name="Yamamoto K."/>
            <person name="Antonio B.A."/>
            <person name="Baba T."/>
            <person name="Sakata K."/>
            <person name="Nagamura Y."/>
            <person name="Aoki H."/>
            <person name="Arikawa K."/>
            <person name="Arita K."/>
            <person name="Bito T."/>
            <person name="Chiden Y."/>
            <person name="Fujitsuka N."/>
            <person name="Fukunaka R."/>
            <person name="Hamada M."/>
            <person name="Harada C."/>
            <person name="Hayashi A."/>
            <person name="Hijishita S."/>
            <person name="Honda M."/>
            <person name="Hosokawa S."/>
            <person name="Ichikawa Y."/>
            <person name="Idonuma A."/>
            <person name="Iijima M."/>
            <person name="Ikeda M."/>
            <person name="Ikeno M."/>
            <person name="Ito K."/>
            <person name="Ito S."/>
            <person name="Ito T."/>
            <person name="Ito Y."/>
            <person name="Ito Y."/>
            <person name="Iwabuchi A."/>
            <person name="Kamiya K."/>
            <person name="Karasawa W."/>
            <person name="Kurita K."/>
            <person name="Katagiri S."/>
            <person name="Kikuta A."/>
            <person name="Kobayashi H."/>
            <person name="Kobayashi N."/>
            <person name="Machita K."/>
            <person name="Maehara T."/>
            <person name="Masukawa M."/>
            <person name="Mizubayashi T."/>
            <person name="Mukai Y."/>
            <person name="Nagasaki H."/>
            <person name="Nagata Y."/>
            <person name="Naito S."/>
            <person name="Nakashima M."/>
            <person name="Nakama Y."/>
            <person name="Nakamichi Y."/>
            <person name="Nakamura M."/>
            <person name="Meguro A."/>
            <person name="Negishi M."/>
            <person name="Ohta I."/>
            <person name="Ohta T."/>
            <person name="Okamoto M."/>
            <person name="Ono N."/>
            <person name="Saji S."/>
            <person name="Sakaguchi M."/>
            <person name="Sakai K."/>
            <person name="Shibata M."/>
            <person name="Shimokawa T."/>
            <person name="Song J."/>
            <person name="Takazaki Y."/>
            <person name="Terasawa K."/>
            <person name="Tsugane M."/>
            <person name="Tsuji K."/>
            <person name="Ueda S."/>
            <person name="Waki K."/>
            <person name="Yamagata H."/>
            <person name="Yamamoto M."/>
            <person name="Yamamoto S."/>
            <person name="Yamane H."/>
            <person name="Yoshiki S."/>
            <person name="Yoshihara R."/>
            <person name="Yukawa K."/>
            <person name="Zhong H."/>
            <person name="Yano M."/>
            <person name="Yuan Q."/>
            <person name="Ouyang S."/>
            <person name="Liu J."/>
            <person name="Jones K.M."/>
            <person name="Gansberger K."/>
            <person name="Moffat K."/>
            <person name="Hill J."/>
            <person name="Bera J."/>
            <person name="Fadrosh D."/>
            <person name="Jin S."/>
            <person name="Johri S."/>
            <person name="Kim M."/>
            <person name="Overton L."/>
            <person name="Reardon M."/>
            <person name="Tsitrin T."/>
            <person name="Vuong H."/>
            <person name="Weaver B."/>
            <person name="Ciecko A."/>
            <person name="Tallon L."/>
            <person name="Jackson J."/>
            <person name="Pai G."/>
            <person name="Aken S.V."/>
            <person name="Utterback T."/>
            <person name="Reidmuller S."/>
            <person name="Feldblyum T."/>
            <person name="Hsiao J."/>
            <person name="Zismann V."/>
            <person name="Iobst S."/>
            <person name="de Vazeille A.R."/>
            <person name="Buell C.R."/>
            <person name="Ying K."/>
            <person name="Li Y."/>
            <person name="Lu T."/>
            <person name="Huang Y."/>
            <person name="Zhao Q."/>
            <person name="Feng Q."/>
            <person name="Zhang L."/>
            <person name="Zhu J."/>
            <person name="Weng Q."/>
            <person name="Mu J."/>
            <person name="Lu Y."/>
            <person name="Fan D."/>
            <person name="Liu Y."/>
            <person name="Guan J."/>
            <person name="Zhang Y."/>
            <person name="Yu S."/>
            <person name="Liu X."/>
            <person name="Zhang Y."/>
            <person name="Hong G."/>
            <person name="Han B."/>
            <person name="Choisne N."/>
            <person name="Demange N."/>
            <person name="Orjeda G."/>
            <person name="Samain S."/>
            <person name="Cattolico L."/>
            <person name="Pelletier E."/>
            <person name="Couloux A."/>
            <person name="Segurens B."/>
            <person name="Wincker P."/>
            <person name="D'Hont A."/>
            <person name="Scarpelli C."/>
            <person name="Weissenbach J."/>
            <person name="Salanoubat M."/>
            <person name="Quetier F."/>
            <person name="Yu Y."/>
            <person name="Kim H.R."/>
            <person name="Rambo T."/>
            <person name="Currie J."/>
            <person name="Collura K."/>
            <person name="Luo M."/>
            <person name="Yang T."/>
            <person name="Ammiraju J.S.S."/>
            <person name="Engler F."/>
            <person name="Soderlund C."/>
            <person name="Wing R.A."/>
            <person name="Palmer L.E."/>
            <person name="de la Bastide M."/>
            <person name="Spiegel L."/>
            <person name="Nascimento L."/>
            <person name="Zutavern T."/>
            <person name="O'Shaughnessy A."/>
            <person name="Dike S."/>
            <person name="Dedhia N."/>
            <person name="Preston R."/>
            <person name="Balija V."/>
            <person name="McCombie W.R."/>
            <person name="Chow T."/>
            <person name="Chen H."/>
            <person name="Chung M."/>
            <person name="Chen C."/>
            <person name="Shaw J."/>
            <person name="Wu H."/>
            <person name="Hsiao K."/>
            <person name="Chao Y."/>
            <person name="Chu M."/>
            <person name="Cheng C."/>
            <person name="Hour A."/>
            <person name="Lee P."/>
            <person name="Lin S."/>
            <person name="Lin Y."/>
            <person name="Liou J."/>
            <person name="Liu S."/>
            <person name="Hsing Y."/>
            <person name="Raghuvanshi S."/>
            <person name="Mohanty A."/>
            <person name="Bharti A.K."/>
            <person name="Gaur A."/>
            <person name="Gupta V."/>
            <person name="Kumar D."/>
            <person name="Ravi V."/>
            <person name="Vij S."/>
            <person name="Kapur A."/>
            <person name="Khurana P."/>
            <person name="Khurana P."/>
            <person name="Khurana J.P."/>
            <person name="Tyagi A.K."/>
            <person name="Gaikwad K."/>
            <person name="Singh A."/>
            <person name="Dalal V."/>
            <person name="Srivastava S."/>
            <person name="Dixit A."/>
            <person name="Pal A.K."/>
            <person name="Ghazi I.A."/>
            <person name="Yadav M."/>
            <person name="Pandit A."/>
            <person name="Bhargava A."/>
            <person name="Sureshbabu K."/>
            <person name="Batra K."/>
            <person name="Sharma T.R."/>
            <person name="Mohapatra T."/>
            <person name="Singh N.K."/>
            <person name="Messing J."/>
            <person name="Nelson A.B."/>
            <person name="Fuks G."/>
            <person name="Kavchok S."/>
            <person name="Keizer G."/>
            <person name="Linton E."/>
            <person name="Llaca V."/>
            <person name="Song R."/>
            <person name="Tanyolac B."/>
            <person name="Young S."/>
            <person name="Ho-Il K."/>
            <person name="Hahn J.H."/>
            <person name="Sangsakoo G."/>
            <person name="Vanavichit A."/>
            <person name="de Mattos Luiz.A.T."/>
            <person name="Zimmer P.D."/>
            <person name="Malone G."/>
            <person name="Dellagostin O."/>
            <person name="de Oliveira A.C."/>
            <person name="Bevan M."/>
            <person name="Bancroft I."/>
            <person name="Minx P."/>
            <person name="Cordum H."/>
            <person name="Wilson R."/>
            <person name="Cheng Z."/>
            <person name="Jin W."/>
            <person name="Jiang J."/>
            <person name="Leong S.A."/>
            <person name="Iwama H."/>
            <person name="Gojobori T."/>
            <person name="Itoh T."/>
            <person name="Niimura Y."/>
            <person name="Fujii Y."/>
            <person name="Habara T."/>
            <person name="Sakai H."/>
            <person name="Sato Y."/>
            <person name="Wilson G."/>
            <person name="Kumar K."/>
            <person name="McCouch S."/>
            <person name="Juretic N."/>
            <person name="Hoen D."/>
            <person name="Wright S."/>
            <person name="Bruskiewich R."/>
            <person name="Bureau T."/>
            <person name="Miyao A."/>
            <person name="Hirochika H."/>
            <person name="Nishikawa T."/>
            <person name="Kadowaki K."/>
            <person name="Sugiura M."/>
            <person name="Burr B."/>
            <person name="Sasaki T."/>
        </authorList>
    </citation>
    <scope>NUCLEOTIDE SEQUENCE [LARGE SCALE GENOMIC DNA]</scope>
    <source>
        <strain evidence="3">cv. Nipponbare</strain>
    </source>
</reference>
<protein>
    <submittedName>
        <fullName evidence="2">Uncharacterized protein</fullName>
    </submittedName>
</protein>
<dbReference type="AlphaFoldDB" id="Q9FWF4"/>
<reference evidence="3" key="2">
    <citation type="journal article" date="2008" name="Nucleic Acids Res.">
        <title>The rice annotation project database (RAP-DB): 2008 update.</title>
        <authorList>
            <consortium name="The rice annotation project (RAP)"/>
        </authorList>
    </citation>
    <scope>GENOME REANNOTATION</scope>
    <source>
        <strain evidence="3">cv. Nipponbare</strain>
    </source>
</reference>